<name>A0A4Q1K8P3_9FLAO</name>
<evidence type="ECO:0000313" key="2">
    <source>
        <dbReference type="EMBL" id="RXR22803.1"/>
    </source>
</evidence>
<keyword evidence="1" id="KW-0812">Transmembrane</keyword>
<dbReference type="InterPro" id="IPR011050">
    <property type="entry name" value="Pectin_lyase_fold/virulence"/>
</dbReference>
<feature type="transmembrane region" description="Helical" evidence="1">
    <location>
        <begin position="12"/>
        <end position="30"/>
    </location>
</feature>
<dbReference type="AlphaFoldDB" id="A0A4Q1K8P3"/>
<dbReference type="EMBL" id="SBKN01000003">
    <property type="protein sequence ID" value="RXR22803.1"/>
    <property type="molecule type" value="Genomic_DNA"/>
</dbReference>
<evidence type="ECO:0000313" key="3">
    <source>
        <dbReference type="Proteomes" id="UP000289857"/>
    </source>
</evidence>
<organism evidence="2 3">
    <name type="scientific">Flavobacterium stagni</name>
    <dbReference type="NCBI Taxonomy" id="2506421"/>
    <lineage>
        <taxon>Bacteria</taxon>
        <taxon>Pseudomonadati</taxon>
        <taxon>Bacteroidota</taxon>
        <taxon>Flavobacteriia</taxon>
        <taxon>Flavobacteriales</taxon>
        <taxon>Flavobacteriaceae</taxon>
        <taxon>Flavobacterium</taxon>
    </lineage>
</organism>
<dbReference type="OrthoDB" id="872573at2"/>
<keyword evidence="1" id="KW-1133">Transmembrane helix</keyword>
<keyword evidence="3" id="KW-1185">Reference proteome</keyword>
<dbReference type="SUPFAM" id="SSF51126">
    <property type="entry name" value="Pectin lyase-like"/>
    <property type="match status" value="1"/>
</dbReference>
<sequence>MDNSALIKSKYNWLFILLIPTALFSQNWYLNDENQKGDVFTNTVGAPHHSGKSSATPTNSLTFIFENAKKGDTVFIDCGNYPEISADGTILIPKPEGVKIIFYSDVMLSKNKIPTNVKATAEEFYILNDKPVSREEYLKAKSKL</sequence>
<evidence type="ECO:0000256" key="1">
    <source>
        <dbReference type="SAM" id="Phobius"/>
    </source>
</evidence>
<proteinExistence type="predicted"/>
<protein>
    <submittedName>
        <fullName evidence="2">Uncharacterized protein</fullName>
    </submittedName>
</protein>
<comment type="caution">
    <text evidence="2">The sequence shown here is derived from an EMBL/GenBank/DDBJ whole genome shotgun (WGS) entry which is preliminary data.</text>
</comment>
<gene>
    <name evidence="2" type="ORF">EQG61_06100</name>
</gene>
<reference evidence="3" key="1">
    <citation type="submission" date="2019-01" db="EMBL/GenBank/DDBJ databases">
        <title>Cytophagaceae bacterium strain CAR-16.</title>
        <authorList>
            <person name="Chen W.-M."/>
        </authorList>
    </citation>
    <scope>NUCLEOTIDE SEQUENCE [LARGE SCALE GENOMIC DNA]</scope>
    <source>
        <strain evidence="3">WWJ-16</strain>
    </source>
</reference>
<dbReference type="Proteomes" id="UP000289857">
    <property type="component" value="Unassembled WGS sequence"/>
</dbReference>
<accession>A0A4Q1K8P3</accession>
<keyword evidence="1" id="KW-0472">Membrane</keyword>